<dbReference type="KEGG" id="vg:54992280"/>
<dbReference type="RefSeq" id="YP_009801753.1">
    <property type="nucleotide sequence ID" value="NC_047975.1"/>
</dbReference>
<dbReference type="EMBL" id="MH153813">
    <property type="protein sequence ID" value="AWN04633.1"/>
    <property type="molecule type" value="Genomic_DNA"/>
</dbReference>
<gene>
    <name evidence="1" type="primary">14</name>
    <name evidence="1" type="ORF">PBI_SQUASH_14</name>
</gene>
<evidence type="ECO:0000313" key="2">
    <source>
        <dbReference type="Proteomes" id="UP000246514"/>
    </source>
</evidence>
<dbReference type="GeneID" id="54992280"/>
<evidence type="ECO:0000313" key="1">
    <source>
        <dbReference type="EMBL" id="AWN04633.1"/>
    </source>
</evidence>
<keyword evidence="2" id="KW-1185">Reference proteome</keyword>
<sequence>MTTLSATVTLKVKRDRVVAGFEDLLAVDADLHDCLAGVGRDYASLRRTLIGAGRLDLVLTLKAMKEADAERLRYALGRQWQA</sequence>
<reference evidence="1 2" key="1">
    <citation type="submission" date="2018-04" db="EMBL/GenBank/DDBJ databases">
        <authorList>
            <person name="Fournier C.T."/>
            <person name="Kim C.J."/>
            <person name="Romero I.G."/>
            <person name="Sanchez M."/>
            <person name="Do N."/>
            <person name="Wu S."/>
            <person name="Mosier S.A."/>
            <person name="Wang J."/>
            <person name="Lund A."/>
            <person name="Moberg-Parker J."/>
            <person name="Stanton A.-C.J."/>
            <person name="Garlena R.A."/>
            <person name="Russell D.A."/>
            <person name="Pope W.H."/>
            <person name="Jacobs-Sera D."/>
            <person name="Hatfull G.F."/>
        </authorList>
    </citation>
    <scope>NUCLEOTIDE SEQUENCE [LARGE SCALE GENOMIC DNA]</scope>
</reference>
<dbReference type="Proteomes" id="UP000246514">
    <property type="component" value="Segment"/>
</dbReference>
<name>A0A2U8ULZ2_9CAUD</name>
<accession>A0A2U8ULZ2</accession>
<protein>
    <submittedName>
        <fullName evidence="1">Uncharacterized protein</fullName>
    </submittedName>
</protein>
<organism evidence="1 2">
    <name type="scientific">Microbacterium phage Squash</name>
    <dbReference type="NCBI Taxonomy" id="2182357"/>
    <lineage>
        <taxon>Viruses</taxon>
        <taxon>Duplodnaviria</taxon>
        <taxon>Heunggongvirae</taxon>
        <taxon>Uroviricota</taxon>
        <taxon>Caudoviricetes</taxon>
        <taxon>Squashvirus</taxon>
        <taxon>Squashvirus squash</taxon>
    </lineage>
</organism>
<proteinExistence type="predicted"/>